<evidence type="ECO:0000259" key="8">
    <source>
        <dbReference type="PROSITE" id="PS50048"/>
    </source>
</evidence>
<dbReference type="InterPro" id="IPR001138">
    <property type="entry name" value="Zn2Cys6_DnaBD"/>
</dbReference>
<name>A0A8J8W3U1_9EURO</name>
<accession>A0A8J8W3U1</accession>
<evidence type="ECO:0000256" key="1">
    <source>
        <dbReference type="ARBA" id="ARBA00004123"/>
    </source>
</evidence>
<keyword evidence="3" id="KW-0805">Transcription regulation</keyword>
<protein>
    <submittedName>
        <fullName evidence="9">Fungal Zn(2)-Cys(6) binuclear cluster domain-containing protein</fullName>
    </submittedName>
</protein>
<evidence type="ECO:0000256" key="4">
    <source>
        <dbReference type="ARBA" id="ARBA00023125"/>
    </source>
</evidence>
<dbReference type="CDD" id="cd00067">
    <property type="entry name" value="GAL4"/>
    <property type="match status" value="1"/>
</dbReference>
<keyword evidence="5" id="KW-0804">Transcription</keyword>
<sequence>MQTERRTRRKAIKTCLECNRRKQKCNRQKPCNNCTSRGVEHLCLYTDATSHLARGRGGGSQHTPRRRSSVRDHGEDNVPSSNESDSADLAKRIDLQAQGLESSQVLLGSSLWPERAITDFLVGMFLSEVNRTYESVIDPSFQSKYNAWCEIRESRSDDLRPFALGDDADVDFGILMLRVCLLSIQSLPDANYPTTGILSTHLNQVENWFCALAAELEALRPQGEPPSIVAVQHRLCHVSYLVDYAKISASWSTLNRAIQDARAIGLHLRDPGITLSDFEMELRRQAFWNLYIWDRYMCVYFNFWPLIPEGYFDIEIPRDLLQPLAETPGAITVYTDRIYHIKIARYITAFTSPPSWHSDRYNASTIADFAQQFQALVIDPLHPAYALETPDLRWDAIEPAIPRKREFLYLALRHAQASLYRAFADAFNCLHMATKTPPKHVPSMLAFRHRRTYMDTICKTVTCLSQLYSSTTDASSAAESLFLLPAWLMDALACLGVCLLSIQAEQRQLSRQGVRIHVDHDLRLNLVTFLNTFDILRLESSSSVFLKRGLEALEGLYQIIYHSPCRELLLKSNDESETATLGAFSVRQSQGTEMELERALMSLPVPLPDPNPPTEEVVRLPEWLPRFLEKPDRSWIFRDKSFYGDLLS</sequence>
<dbReference type="InterPro" id="IPR036864">
    <property type="entry name" value="Zn2-C6_fun-type_DNA-bd_sf"/>
</dbReference>
<proteinExistence type="predicted"/>
<evidence type="ECO:0000256" key="7">
    <source>
        <dbReference type="SAM" id="MobiDB-lite"/>
    </source>
</evidence>
<dbReference type="GO" id="GO:0003677">
    <property type="term" value="F:DNA binding"/>
    <property type="evidence" value="ECO:0007669"/>
    <property type="project" value="UniProtKB-KW"/>
</dbReference>
<dbReference type="PANTHER" id="PTHR31001:SF87">
    <property type="entry name" value="COL-21"/>
    <property type="match status" value="1"/>
</dbReference>
<evidence type="ECO:0000313" key="10">
    <source>
        <dbReference type="Proteomes" id="UP000631181"/>
    </source>
</evidence>
<comment type="subcellular location">
    <subcellularLocation>
        <location evidence="1">Nucleus</location>
    </subcellularLocation>
</comment>
<feature type="region of interest" description="Disordered" evidence="7">
    <location>
        <begin position="51"/>
        <end position="88"/>
    </location>
</feature>
<dbReference type="AlphaFoldDB" id="A0A8J8W3U1"/>
<dbReference type="PANTHER" id="PTHR31001">
    <property type="entry name" value="UNCHARACTERIZED TRANSCRIPTIONAL REGULATORY PROTEIN"/>
    <property type="match status" value="1"/>
</dbReference>
<keyword evidence="4" id="KW-0238">DNA-binding</keyword>
<dbReference type="OrthoDB" id="5344325at2759"/>
<evidence type="ECO:0000256" key="5">
    <source>
        <dbReference type="ARBA" id="ARBA00023163"/>
    </source>
</evidence>
<dbReference type="Pfam" id="PF04082">
    <property type="entry name" value="Fungal_trans"/>
    <property type="match status" value="1"/>
</dbReference>
<dbReference type="Gene3D" id="4.10.240.10">
    <property type="entry name" value="Zn(2)-C6 fungal-type DNA-binding domain"/>
    <property type="match status" value="1"/>
</dbReference>
<dbReference type="InterPro" id="IPR050613">
    <property type="entry name" value="Sec_Metabolite_Reg"/>
</dbReference>
<dbReference type="EMBL" id="WIWV01000031">
    <property type="protein sequence ID" value="KAF7717118.1"/>
    <property type="molecule type" value="Genomic_DNA"/>
</dbReference>
<keyword evidence="6" id="KW-0539">Nucleus</keyword>
<dbReference type="Pfam" id="PF00172">
    <property type="entry name" value="Zn_clus"/>
    <property type="match status" value="1"/>
</dbReference>
<dbReference type="SMART" id="SM00906">
    <property type="entry name" value="Fungal_trans"/>
    <property type="match status" value="1"/>
</dbReference>
<keyword evidence="2" id="KW-0479">Metal-binding</keyword>
<dbReference type="GO" id="GO:0008270">
    <property type="term" value="F:zinc ion binding"/>
    <property type="evidence" value="ECO:0007669"/>
    <property type="project" value="InterPro"/>
</dbReference>
<feature type="domain" description="Zn(2)-C6 fungal-type" evidence="8">
    <location>
        <begin position="14"/>
        <end position="45"/>
    </location>
</feature>
<dbReference type="SMART" id="SM00066">
    <property type="entry name" value="GAL4"/>
    <property type="match status" value="1"/>
</dbReference>
<reference evidence="9" key="1">
    <citation type="journal article" date="2020" name="Front. Microbiol.">
        <title>Gene regulatory networks of Penicillium echinulatum 2HH and Penicillium oxalicum 114-2 inferred by a computational biology approach.</title>
        <authorList>
            <person name="Lenz A.R."/>
            <person name="Galan-Vasquez E."/>
            <person name="Balbinot E."/>
            <person name="De Abreu F.P."/>
            <person name="De Oliveira N.S."/>
            <person name="Da Rosa L.O."/>
            <person name="De Avila E Silva S."/>
            <person name="Camassola M."/>
            <person name="Dillon A.J.P."/>
            <person name="Perez-Rueda E."/>
        </authorList>
    </citation>
    <scope>NUCLEOTIDE SEQUENCE</scope>
    <source>
        <strain evidence="9">S1M29</strain>
    </source>
</reference>
<evidence type="ECO:0000256" key="6">
    <source>
        <dbReference type="ARBA" id="ARBA00023242"/>
    </source>
</evidence>
<dbReference type="GO" id="GO:0000981">
    <property type="term" value="F:DNA-binding transcription factor activity, RNA polymerase II-specific"/>
    <property type="evidence" value="ECO:0007669"/>
    <property type="project" value="InterPro"/>
</dbReference>
<dbReference type="GO" id="GO:0005634">
    <property type="term" value="C:nucleus"/>
    <property type="evidence" value="ECO:0007669"/>
    <property type="project" value="UniProtKB-SubCell"/>
</dbReference>
<dbReference type="GO" id="GO:0006351">
    <property type="term" value="P:DNA-templated transcription"/>
    <property type="evidence" value="ECO:0007669"/>
    <property type="project" value="InterPro"/>
</dbReference>
<dbReference type="CDD" id="cd12148">
    <property type="entry name" value="fungal_TF_MHR"/>
    <property type="match status" value="1"/>
</dbReference>
<evidence type="ECO:0000313" key="9">
    <source>
        <dbReference type="EMBL" id="KAF7717118.1"/>
    </source>
</evidence>
<dbReference type="SUPFAM" id="SSF57701">
    <property type="entry name" value="Zn2/Cys6 DNA-binding domain"/>
    <property type="match status" value="1"/>
</dbReference>
<keyword evidence="10" id="KW-1185">Reference proteome</keyword>
<dbReference type="InterPro" id="IPR007219">
    <property type="entry name" value="XnlR_reg_dom"/>
</dbReference>
<organism evidence="9 10">
    <name type="scientific">Penicillium ucsense</name>
    <dbReference type="NCBI Taxonomy" id="2839758"/>
    <lineage>
        <taxon>Eukaryota</taxon>
        <taxon>Fungi</taxon>
        <taxon>Dikarya</taxon>
        <taxon>Ascomycota</taxon>
        <taxon>Pezizomycotina</taxon>
        <taxon>Eurotiomycetes</taxon>
        <taxon>Eurotiomycetidae</taxon>
        <taxon>Eurotiales</taxon>
        <taxon>Aspergillaceae</taxon>
        <taxon>Penicillium</taxon>
    </lineage>
</organism>
<comment type="caution">
    <text evidence="9">The sequence shown here is derived from an EMBL/GenBank/DDBJ whole genome shotgun (WGS) entry which is preliminary data.</text>
</comment>
<dbReference type="PROSITE" id="PS50048">
    <property type="entry name" value="ZN2_CY6_FUNGAL_2"/>
    <property type="match status" value="1"/>
</dbReference>
<dbReference type="Proteomes" id="UP000631181">
    <property type="component" value="Unassembled WGS sequence"/>
</dbReference>
<gene>
    <name evidence="9" type="ORF">PECM_004824</name>
</gene>
<evidence type="ECO:0000256" key="3">
    <source>
        <dbReference type="ARBA" id="ARBA00023015"/>
    </source>
</evidence>
<evidence type="ECO:0000256" key="2">
    <source>
        <dbReference type="ARBA" id="ARBA00022723"/>
    </source>
</evidence>